<keyword evidence="2" id="KW-0698">rRNA processing</keyword>
<evidence type="ECO:0000256" key="11">
    <source>
        <dbReference type="PROSITE-ProRule" id="PRU00221"/>
    </source>
</evidence>
<dbReference type="InterPro" id="IPR001680">
    <property type="entry name" value="WD40_rpt"/>
</dbReference>
<evidence type="ECO:0000256" key="3">
    <source>
        <dbReference type="ARBA" id="ARBA00022553"/>
    </source>
</evidence>
<keyword evidence="14" id="KW-1185">Reference proteome</keyword>
<dbReference type="GO" id="GO:0006364">
    <property type="term" value="P:rRNA processing"/>
    <property type="evidence" value="ECO:0007669"/>
    <property type="project" value="UniProtKB-KW"/>
</dbReference>
<dbReference type="InterPro" id="IPR045161">
    <property type="entry name" value="Utp18"/>
</dbReference>
<dbReference type="InterPro" id="IPR015943">
    <property type="entry name" value="WD40/YVTN_repeat-like_dom_sf"/>
</dbReference>
<dbReference type="SMART" id="SM00320">
    <property type="entry name" value="WD40"/>
    <property type="match status" value="5"/>
</dbReference>
<comment type="function">
    <text evidence="8">Part of the small subunit (SSU) processome, first precursor of the small eukaryotic ribosomal subunit. During the assembly of the SSU processome in the nucleolus, many ribosome biogenesis factors, an RNA chaperone and ribosomal proteins associate with the nascent pre-rRNA and work in concert to generate RNA folding, modifications, rearrangements and cleavage as well as targeted degradation of pre-ribosomal RNA by the RNA exosome. Involved in nucleolar processing of pre-18S ribosomal RNA.</text>
</comment>
<keyword evidence="3" id="KW-0597">Phosphoprotein</keyword>
<name>A0AAV2IHH6_LYMST</name>
<comment type="caution">
    <text evidence="13">The sequence shown here is derived from an EMBL/GenBank/DDBJ whole genome shotgun (WGS) entry which is preliminary data.</text>
</comment>
<proteinExistence type="inferred from homology"/>
<evidence type="ECO:0000256" key="7">
    <source>
        <dbReference type="ARBA" id="ARBA00025767"/>
    </source>
</evidence>
<feature type="compositionally biased region" description="Basic and acidic residues" evidence="12">
    <location>
        <begin position="73"/>
        <end position="88"/>
    </location>
</feature>
<organism evidence="13 14">
    <name type="scientific">Lymnaea stagnalis</name>
    <name type="common">Great pond snail</name>
    <name type="synonym">Helix stagnalis</name>
    <dbReference type="NCBI Taxonomy" id="6523"/>
    <lineage>
        <taxon>Eukaryota</taxon>
        <taxon>Metazoa</taxon>
        <taxon>Spiralia</taxon>
        <taxon>Lophotrochozoa</taxon>
        <taxon>Mollusca</taxon>
        <taxon>Gastropoda</taxon>
        <taxon>Heterobranchia</taxon>
        <taxon>Euthyneura</taxon>
        <taxon>Panpulmonata</taxon>
        <taxon>Hygrophila</taxon>
        <taxon>Lymnaeoidea</taxon>
        <taxon>Lymnaeidae</taxon>
        <taxon>Lymnaea</taxon>
    </lineage>
</organism>
<dbReference type="AlphaFoldDB" id="A0AAV2IHH6"/>
<evidence type="ECO:0000256" key="1">
    <source>
        <dbReference type="ARBA" id="ARBA00004604"/>
    </source>
</evidence>
<keyword evidence="5" id="KW-0677">Repeat</keyword>
<dbReference type="Gene3D" id="2.130.10.10">
    <property type="entry name" value="YVTN repeat-like/Quinoprotein amine dehydrogenase"/>
    <property type="match status" value="1"/>
</dbReference>
<dbReference type="InterPro" id="IPR036322">
    <property type="entry name" value="WD40_repeat_dom_sf"/>
</dbReference>
<evidence type="ECO:0000313" key="13">
    <source>
        <dbReference type="EMBL" id="CAL1546482.1"/>
    </source>
</evidence>
<comment type="subcellular location">
    <subcellularLocation>
        <location evidence="1">Nucleus</location>
        <location evidence="1">Nucleolus</location>
    </subcellularLocation>
</comment>
<reference evidence="13 14" key="1">
    <citation type="submission" date="2024-04" db="EMBL/GenBank/DDBJ databases">
        <authorList>
            <consortium name="Genoscope - CEA"/>
            <person name="William W."/>
        </authorList>
    </citation>
    <scope>NUCLEOTIDE SEQUENCE [LARGE SCALE GENOMIC DNA]</scope>
</reference>
<dbReference type="SUPFAM" id="SSF50978">
    <property type="entry name" value="WD40 repeat-like"/>
    <property type="match status" value="1"/>
</dbReference>
<feature type="repeat" description="WD" evidence="11">
    <location>
        <begin position="277"/>
        <end position="318"/>
    </location>
</feature>
<feature type="region of interest" description="Disordered" evidence="12">
    <location>
        <begin position="52"/>
        <end position="88"/>
    </location>
</feature>
<comment type="similarity">
    <text evidence="7">Belongs to the WD repeat UTP18 family.</text>
</comment>
<evidence type="ECO:0000256" key="6">
    <source>
        <dbReference type="ARBA" id="ARBA00023242"/>
    </source>
</evidence>
<evidence type="ECO:0000256" key="12">
    <source>
        <dbReference type="SAM" id="MobiDB-lite"/>
    </source>
</evidence>
<dbReference type="PANTHER" id="PTHR18359:SF0">
    <property type="entry name" value="U3 SMALL NUCLEOLAR RNA-ASSOCIATED PROTEIN 18 HOMOLOG"/>
    <property type="match status" value="1"/>
</dbReference>
<dbReference type="PANTHER" id="PTHR18359">
    <property type="entry name" value="WD-REPEAT PROTEIN-RELATED"/>
    <property type="match status" value="1"/>
</dbReference>
<dbReference type="PROSITE" id="PS50082">
    <property type="entry name" value="WD_REPEATS_2"/>
    <property type="match status" value="1"/>
</dbReference>
<keyword evidence="6" id="KW-0539">Nucleus</keyword>
<keyword evidence="4 11" id="KW-0853">WD repeat</keyword>
<dbReference type="Proteomes" id="UP001497497">
    <property type="component" value="Unassembled WGS sequence"/>
</dbReference>
<dbReference type="EMBL" id="CAXITT010000816">
    <property type="protein sequence ID" value="CAL1546482.1"/>
    <property type="molecule type" value="Genomic_DNA"/>
</dbReference>
<sequence length="455" mass="51182">MLRRKKYQQHGDESGQKSLSLPKTPLQPLGEKYKDAREARLEEEVLGVAENVIEALPTYDTTERKRKKRKRHSSQEPEKKWSDSDDEKAAEFEKITPSWAAKFDDEKSDDSDEEMLKAQCHISIGASVSLPSSALEFKRVTDGNKEDPSKASLRNVEFHPKATALLTGGPDNTVRLFAVDGSKNRKIHSMFMENTPVFCTHFSRGGTEILIGSKGKTFYIYDMEGSKGITYRPKIKGLDILQMSKFVVSPDDRFIAFLGRFGYIHLFSQTSKELIDSVKMNGDVISVCFSKDGKYMYSFGTDGEVYVWDMDTRDCIHHFSDEGCLKGVTVAASPDNNYLVCGSASGIVSVYDREAAMASRHPKPLKLIKNLTTKCSGALFNAQSEILALRSKDVEKGIRLVHFPSMTVLPNFPEQHDHDMKNLLSMDFSPSSGYLALGNNKGRCLLYRLQHYTKY</sequence>
<evidence type="ECO:0000256" key="2">
    <source>
        <dbReference type="ARBA" id="ARBA00022552"/>
    </source>
</evidence>
<evidence type="ECO:0000256" key="8">
    <source>
        <dbReference type="ARBA" id="ARBA00058527"/>
    </source>
</evidence>
<evidence type="ECO:0000256" key="4">
    <source>
        <dbReference type="ARBA" id="ARBA00022574"/>
    </source>
</evidence>
<evidence type="ECO:0000256" key="10">
    <source>
        <dbReference type="ARBA" id="ARBA00075773"/>
    </source>
</evidence>
<evidence type="ECO:0000256" key="9">
    <source>
        <dbReference type="ARBA" id="ARBA00074442"/>
    </source>
</evidence>
<evidence type="ECO:0000256" key="5">
    <source>
        <dbReference type="ARBA" id="ARBA00022737"/>
    </source>
</evidence>
<feature type="region of interest" description="Disordered" evidence="12">
    <location>
        <begin position="1"/>
        <end position="35"/>
    </location>
</feature>
<dbReference type="Pfam" id="PF00400">
    <property type="entry name" value="WD40"/>
    <property type="match status" value="2"/>
</dbReference>
<dbReference type="GO" id="GO:0032040">
    <property type="term" value="C:small-subunit processome"/>
    <property type="evidence" value="ECO:0007669"/>
    <property type="project" value="TreeGrafter"/>
</dbReference>
<gene>
    <name evidence="13" type="ORF">GSLYS_00019859001</name>
</gene>
<evidence type="ECO:0000313" key="14">
    <source>
        <dbReference type="Proteomes" id="UP001497497"/>
    </source>
</evidence>
<accession>A0AAV2IHH6</accession>
<protein>
    <recommendedName>
        <fullName evidence="9">U3 small nucleolar RNA-associated protein 18 homolog</fullName>
    </recommendedName>
    <alternativeName>
        <fullName evidence="10">WD repeat-containing protein 50</fullName>
    </alternativeName>
</protein>
<dbReference type="FunFam" id="2.130.10.10:FF:000121">
    <property type="entry name" value="U3 small nucleolar RNA-associated protein 18 homolog"/>
    <property type="match status" value="1"/>
</dbReference>
<dbReference type="GO" id="GO:0034388">
    <property type="term" value="C:Pwp2p-containing subcomplex of 90S preribosome"/>
    <property type="evidence" value="ECO:0007669"/>
    <property type="project" value="TreeGrafter"/>
</dbReference>